<evidence type="ECO:0000313" key="1">
    <source>
        <dbReference type="EMBL" id="KFB73033.1"/>
    </source>
</evidence>
<evidence type="ECO:0000313" key="2">
    <source>
        <dbReference type="Proteomes" id="UP000020077"/>
    </source>
</evidence>
<dbReference type="EMBL" id="JDVG02000298">
    <property type="protein sequence ID" value="KFB73033.1"/>
    <property type="molecule type" value="Genomic_DNA"/>
</dbReference>
<dbReference type="AlphaFoldDB" id="A0A080LWH5"/>
<dbReference type="Proteomes" id="UP000020077">
    <property type="component" value="Unassembled WGS sequence"/>
</dbReference>
<comment type="caution">
    <text evidence="1">The sequence shown here is derived from an EMBL/GenBank/DDBJ whole genome shotgun (WGS) entry which is preliminary data.</text>
</comment>
<protein>
    <submittedName>
        <fullName evidence="1">Uncharacterized protein</fullName>
    </submittedName>
</protein>
<proteinExistence type="predicted"/>
<sequence length="74" mass="8605">MFKMEIEDDHGLWSDVRGSDGAVLTFEQETEARSKLAELYPVMVQVDKYCGNKRTRVIRVFRTDQEWQDGTPPP</sequence>
<gene>
    <name evidence="1" type="ORF">AW09_001756</name>
</gene>
<accession>A0A080LWH5</accession>
<reference evidence="1 2" key="1">
    <citation type="submission" date="2014-02" db="EMBL/GenBank/DDBJ databases">
        <title>Expanding our view of genomic diversity in Candidatus Accumulibacter clades.</title>
        <authorList>
            <person name="Skennerton C.T."/>
            <person name="Barr J.J."/>
            <person name="Slater F.R."/>
            <person name="Bond P.L."/>
            <person name="Tyson G.W."/>
        </authorList>
    </citation>
    <scope>NUCLEOTIDE SEQUENCE [LARGE SCALE GENOMIC DNA]</scope>
    <source>
        <strain evidence="2">BA-91</strain>
    </source>
</reference>
<organism evidence="1 2">
    <name type="scientific">Candidatus Accumulibacter phosphatis</name>
    <dbReference type="NCBI Taxonomy" id="327160"/>
    <lineage>
        <taxon>Bacteria</taxon>
        <taxon>Pseudomonadati</taxon>
        <taxon>Pseudomonadota</taxon>
        <taxon>Betaproteobacteria</taxon>
        <taxon>Candidatus Accumulibacter</taxon>
    </lineage>
</organism>
<name>A0A080LWH5_9PROT</name>